<dbReference type="InterPro" id="IPR051012">
    <property type="entry name" value="CellSynth/LPSAsmb/PSIAsmb"/>
</dbReference>
<dbReference type="STRING" id="485915.Dret_1801"/>
<dbReference type="eggNOG" id="COG0457">
    <property type="taxonomic scope" value="Bacteria"/>
</dbReference>
<proteinExistence type="predicted"/>
<dbReference type="PANTHER" id="PTHR45586">
    <property type="entry name" value="TPR REPEAT-CONTAINING PROTEIN PA4667"/>
    <property type="match status" value="1"/>
</dbReference>
<evidence type="ECO:0000256" key="3">
    <source>
        <dbReference type="PROSITE-ProRule" id="PRU00339"/>
    </source>
</evidence>
<dbReference type="EMBL" id="CP001734">
    <property type="protein sequence ID" value="ACV69085.1"/>
    <property type="molecule type" value="Genomic_DNA"/>
</dbReference>
<dbReference type="KEGG" id="drt:Dret_1801"/>
<name>C8X3T8_DESRD</name>
<dbReference type="Gene3D" id="1.25.40.10">
    <property type="entry name" value="Tetratricopeptide repeat domain"/>
    <property type="match status" value="1"/>
</dbReference>
<reference evidence="5" key="1">
    <citation type="submission" date="2009-09" db="EMBL/GenBank/DDBJ databases">
        <title>The complete chromosome of Desulfohalobium retbaense DSM 5692.</title>
        <authorList>
            <consortium name="US DOE Joint Genome Institute (JGI-PGF)"/>
            <person name="Lucas S."/>
            <person name="Copeland A."/>
            <person name="Lapidus A."/>
            <person name="Glavina del Rio T."/>
            <person name="Dalin E."/>
            <person name="Tice H."/>
            <person name="Bruce D."/>
            <person name="Goodwin L."/>
            <person name="Pitluck S."/>
            <person name="Kyrpides N."/>
            <person name="Mavromatis K."/>
            <person name="Ivanova N."/>
            <person name="Mikhailova N."/>
            <person name="Munk A.C."/>
            <person name="Brettin T."/>
            <person name="Detter J.C."/>
            <person name="Han C."/>
            <person name="Tapia R."/>
            <person name="Larimer F."/>
            <person name="Land M."/>
            <person name="Hauser L."/>
            <person name="Markowitz V."/>
            <person name="Cheng J.-F."/>
            <person name="Hugenholtz P."/>
            <person name="Woyke T."/>
            <person name="Wu D."/>
            <person name="Spring S."/>
            <person name="Klenk H.-P."/>
            <person name="Eisen J.A."/>
        </authorList>
    </citation>
    <scope>NUCLEOTIDE SEQUENCE [LARGE SCALE GENOMIC DNA]</scope>
    <source>
        <strain evidence="5">DSM 5692</strain>
    </source>
</reference>
<keyword evidence="5" id="KW-1185">Reference proteome</keyword>
<evidence type="ECO:0000256" key="2">
    <source>
        <dbReference type="ARBA" id="ARBA00022803"/>
    </source>
</evidence>
<evidence type="ECO:0000256" key="1">
    <source>
        <dbReference type="ARBA" id="ARBA00022737"/>
    </source>
</evidence>
<keyword evidence="1" id="KW-0677">Repeat</keyword>
<evidence type="ECO:0000313" key="4">
    <source>
        <dbReference type="EMBL" id="ACV69085.1"/>
    </source>
</evidence>
<dbReference type="Pfam" id="PF14559">
    <property type="entry name" value="TPR_19"/>
    <property type="match status" value="1"/>
</dbReference>
<keyword evidence="2 3" id="KW-0802">TPR repeat</keyword>
<dbReference type="HOGENOM" id="CLU_1452285_0_0_7"/>
<dbReference type="RefSeq" id="WP_015752228.1">
    <property type="nucleotide sequence ID" value="NC_013223.1"/>
</dbReference>
<accession>C8X3T8</accession>
<organism evidence="4 5">
    <name type="scientific">Desulfohalobium retbaense (strain ATCC 49708 / DSM 5692 / JCM 16813 / HR100)</name>
    <dbReference type="NCBI Taxonomy" id="485915"/>
    <lineage>
        <taxon>Bacteria</taxon>
        <taxon>Pseudomonadati</taxon>
        <taxon>Thermodesulfobacteriota</taxon>
        <taxon>Desulfovibrionia</taxon>
        <taxon>Desulfovibrionales</taxon>
        <taxon>Desulfohalobiaceae</taxon>
        <taxon>Desulfohalobium</taxon>
    </lineage>
</organism>
<protein>
    <submittedName>
        <fullName evidence="4">Tetratricopeptide repeat protein</fullName>
    </submittedName>
</protein>
<gene>
    <name evidence="4" type="ordered locus">Dret_1801</name>
</gene>
<dbReference type="AlphaFoldDB" id="C8X3T8"/>
<feature type="repeat" description="TPR" evidence="3">
    <location>
        <begin position="102"/>
        <end position="135"/>
    </location>
</feature>
<dbReference type="InterPro" id="IPR019734">
    <property type="entry name" value="TPR_rpt"/>
</dbReference>
<dbReference type="PANTHER" id="PTHR45586:SF1">
    <property type="entry name" value="LIPOPOLYSACCHARIDE ASSEMBLY PROTEIN B"/>
    <property type="match status" value="1"/>
</dbReference>
<sequence length="186" mass="21141">MDRVVTEKHKVTALLLGGVLAVLLLTSVFTRLTHDPVRMEQGQQAQDQEQMQRVQQLMAALQDNPEHVPTLVALAGAFLESENPEQAARFARKALDIKGDHPQALMYLATSQYRTHAHEEAARTLRQLLEITPDDPWVRYNLGIVLKYNLEQPEAATEHFRKAREDAASHPDLLDRLEHELEHDDS</sequence>
<dbReference type="InterPro" id="IPR011990">
    <property type="entry name" value="TPR-like_helical_dom_sf"/>
</dbReference>
<reference evidence="4 5" key="2">
    <citation type="journal article" date="2010" name="Stand. Genomic Sci.">
        <title>Complete genome sequence of Desulfohalobium retbaense type strain (HR(100)).</title>
        <authorList>
            <person name="Spring S."/>
            <person name="Nolan M."/>
            <person name="Lapidus A."/>
            <person name="Glavina Del Rio T."/>
            <person name="Copeland A."/>
            <person name="Tice H."/>
            <person name="Cheng J.F."/>
            <person name="Lucas S."/>
            <person name="Land M."/>
            <person name="Chen F."/>
            <person name="Bruce D."/>
            <person name="Goodwin L."/>
            <person name="Pitluck S."/>
            <person name="Ivanova N."/>
            <person name="Mavromatis K."/>
            <person name="Mikhailova N."/>
            <person name="Pati A."/>
            <person name="Chen A."/>
            <person name="Palaniappan K."/>
            <person name="Hauser L."/>
            <person name="Chang Y.J."/>
            <person name="Jeffries C.D."/>
            <person name="Munk C."/>
            <person name="Kiss H."/>
            <person name="Chain P."/>
            <person name="Han C."/>
            <person name="Brettin T."/>
            <person name="Detter J.C."/>
            <person name="Schuler E."/>
            <person name="Goker M."/>
            <person name="Rohde M."/>
            <person name="Bristow J."/>
            <person name="Eisen J.A."/>
            <person name="Markowitz V."/>
            <person name="Hugenholtz P."/>
            <person name="Kyrpides N.C."/>
            <person name="Klenk H.P."/>
        </authorList>
    </citation>
    <scope>NUCLEOTIDE SEQUENCE [LARGE SCALE GENOMIC DNA]</scope>
    <source>
        <strain evidence="4 5">DSM 5692</strain>
    </source>
</reference>
<dbReference type="Proteomes" id="UP000001052">
    <property type="component" value="Chromosome"/>
</dbReference>
<dbReference type="SUPFAM" id="SSF48452">
    <property type="entry name" value="TPR-like"/>
    <property type="match status" value="1"/>
</dbReference>
<dbReference type="SMART" id="SM00028">
    <property type="entry name" value="TPR"/>
    <property type="match status" value="3"/>
</dbReference>
<dbReference type="PROSITE" id="PS50005">
    <property type="entry name" value="TPR"/>
    <property type="match status" value="1"/>
</dbReference>
<evidence type="ECO:0000313" key="5">
    <source>
        <dbReference type="Proteomes" id="UP000001052"/>
    </source>
</evidence>